<dbReference type="EMBL" id="FNRM01000002">
    <property type="protein sequence ID" value="SEA28607.1"/>
    <property type="molecule type" value="Genomic_DNA"/>
</dbReference>
<dbReference type="Pfam" id="PF06082">
    <property type="entry name" value="YjbH"/>
    <property type="match status" value="1"/>
</dbReference>
<evidence type="ECO:0000313" key="1">
    <source>
        <dbReference type="EMBL" id="SEA28607.1"/>
    </source>
</evidence>
<proteinExistence type="predicted"/>
<dbReference type="OrthoDB" id="19542at2"/>
<dbReference type="InterPro" id="IPR010344">
    <property type="entry name" value="YbjH"/>
</dbReference>
<sequence>MSLVVNKRGPLLRLSCIALALGVIAPLSYARQGFPTKAESLHYSQGSHGGVGLIQLPTARMAEEGRLVLGYSDNDEYRFWTASLTLFPWMETTIRYTDIRNRLYSPFPGFSGDQTYKDKGIDAKFRLLQESYWLPELSVGFRDFGGTGTFESEFIAASKRLGPLDLHLGMGWGYLGAAGNTRNPFCDLRDSFCQRPTGFSGQGGKIDYQQFFKGPASLFAGVEYQTPWQPLRLKLEYEGNDYSRDRAGIEIIQRSRWNAGATYQWGNFDLNASYQRGNTFAFGVNYSFDLHSISQIKLDPPPREVPEQLTLTSDQIARQQLAGMLRMEAGFVLRHIELRDDEVVVTGNQLAYRNQDVAIERISRVLATELPRTVKQYRIVELDGNWPMVETVVDAPEFIAAVTYQSLQPEVRSSYRRIEPESARDWHARSRFRGHYYGAEAFWIQSFGSPETFFMYQAGLLALAGYQFGSGIAFNGTAKLTLFENFDKFNFTVDSQDTPLPRVRTYVREYVTRSTLTMENLYASWQANPAASWYVQAYGGYLESMFGGVGTEVLYRPLDSNLAVGFDINWVRQRSFENNFDFMDYSVVTGHANIYWQPELLDDVVLTFNIGRFLAGDDGVKIDFAKRFHSGIVVGAHAAFTNVSSADYGEGSFTKGFYISIPFDLFTLRSARGQGMIPWVPIARDGGQPLIRPANLYDTTSRRSRFGG</sequence>
<organism evidence="1 2">
    <name type="scientific">Alkalimonas amylolytica</name>
    <dbReference type="NCBI Taxonomy" id="152573"/>
    <lineage>
        <taxon>Bacteria</taxon>
        <taxon>Pseudomonadati</taxon>
        <taxon>Pseudomonadota</taxon>
        <taxon>Gammaproteobacteria</taxon>
        <taxon>Alkalimonas</taxon>
    </lineage>
</organism>
<keyword evidence="2" id="KW-1185">Reference proteome</keyword>
<dbReference type="Proteomes" id="UP000198773">
    <property type="component" value="Unassembled WGS sequence"/>
</dbReference>
<name>A0A1H3ZY17_ALKAM</name>
<accession>A0A1H3ZY17</accession>
<dbReference type="STRING" id="152573.SAMN04488051_102414"/>
<dbReference type="AlphaFoldDB" id="A0A1H3ZY17"/>
<reference evidence="1 2" key="1">
    <citation type="submission" date="2016-10" db="EMBL/GenBank/DDBJ databases">
        <authorList>
            <person name="de Groot N.N."/>
        </authorList>
    </citation>
    <scope>NUCLEOTIDE SEQUENCE [LARGE SCALE GENOMIC DNA]</scope>
    <source>
        <strain evidence="1 2">CGMCC 1.3430</strain>
    </source>
</reference>
<protein>
    <submittedName>
        <fullName evidence="1">Exopolysaccharide biosynthesis protein YbjH</fullName>
    </submittedName>
</protein>
<gene>
    <name evidence="1" type="ORF">SAMN04488051_102414</name>
</gene>
<evidence type="ECO:0000313" key="2">
    <source>
        <dbReference type="Proteomes" id="UP000198773"/>
    </source>
</evidence>
<dbReference type="SUPFAM" id="SSF56935">
    <property type="entry name" value="Porins"/>
    <property type="match status" value="1"/>
</dbReference>
<dbReference type="RefSeq" id="WP_091340802.1">
    <property type="nucleotide sequence ID" value="NZ_FNRM01000002.1"/>
</dbReference>